<dbReference type="GO" id="GO:0016747">
    <property type="term" value="F:acyltransferase activity, transferring groups other than amino-acyl groups"/>
    <property type="evidence" value="ECO:0007669"/>
    <property type="project" value="InterPro"/>
</dbReference>
<evidence type="ECO:0000313" key="4">
    <source>
        <dbReference type="EMBL" id="SJM66305.1"/>
    </source>
</evidence>
<dbReference type="PANTHER" id="PTHR23028:SF53">
    <property type="entry name" value="ACYL_TRANSF_3 DOMAIN-CONTAINING PROTEIN"/>
    <property type="match status" value="1"/>
</dbReference>
<dbReference type="Pfam" id="PF19040">
    <property type="entry name" value="SGNH"/>
    <property type="match status" value="1"/>
</dbReference>
<feature type="transmembrane region" description="Helical" evidence="1">
    <location>
        <begin position="174"/>
        <end position="193"/>
    </location>
</feature>
<feature type="transmembrane region" description="Helical" evidence="1">
    <location>
        <begin position="199"/>
        <end position="221"/>
    </location>
</feature>
<dbReference type="InterPro" id="IPR050879">
    <property type="entry name" value="Acyltransferase_3"/>
</dbReference>
<organism evidence="4 5">
    <name type="scientific">Agrococcus casei LMG 22410</name>
    <dbReference type="NCBI Taxonomy" id="1255656"/>
    <lineage>
        <taxon>Bacteria</taxon>
        <taxon>Bacillati</taxon>
        <taxon>Actinomycetota</taxon>
        <taxon>Actinomycetes</taxon>
        <taxon>Micrococcales</taxon>
        <taxon>Microbacteriaceae</taxon>
        <taxon>Agrococcus</taxon>
    </lineage>
</organism>
<name>A0A1R4GE46_9MICO</name>
<keyword evidence="1" id="KW-0472">Membrane</keyword>
<accession>A0A1R4GE46</accession>
<keyword evidence="4" id="KW-0808">Transferase</keyword>
<feature type="transmembrane region" description="Helical" evidence="1">
    <location>
        <begin position="228"/>
        <end position="249"/>
    </location>
</feature>
<gene>
    <name evidence="4" type="ORF">CZ674_11100</name>
</gene>
<sequence length="673" mass="73628">MTQTPAPTKRRTEIEGLRTVAALLVAFYHIWVGRVSGGVDVFFVVTGFFITLTVLKHVDAGRIRPLAYFGRLIRRLLPSAAIVLAFAGFITLLWAPAPLMQRNFEEIIASSLSFENLYLAFNAVDYLNAEDPKTPVQHFWAMSIQAQFYVLWLLVAALVLLMVKVLAANARKTMMIVLATLVVLSLGLSIWQTAVAQPFAYFVPWTRMWEFAVGGILAILGSRLHLRGTVAAIASLGAVVVLVLTGAVLPVEGGFPGIIAAVPVLAAAAILVSTREDEKWWAGTRLLSWSPLVWLGSIAFGIYLWHWPLLVLYRYWYGLDGQPGILAGPAIIISAIVLAYLTKRLLENPVQRWWRPGRAAKPGRRIVTVGLVLAWCIAVVIPVTTLVSADVRQNEAPVVASECNGYNALTAGYAACQEALQGVPLSPPRAELLDDVSSAYVCYTQSDASVLKECDPVGPDDAELKVAVIGNSHAAMLAPAFNAMAESRNWQVTSLPANGCVWTFTRDEAEGCGTRLEQQEQLFLGDDPFDVVVVVGGYFASGGAHEIINQRIQQLVDAGSKVIAIEDNPRLDEERYDCQLRADDPKLSGEECALPEEVGYGFDDAYWDVAQERDDVIAIPTRDLYCIDGDCPLVIGGVIVYRDEHHLTSTYVATMFPELLSRIDERTDALTAP</sequence>
<dbReference type="InterPro" id="IPR043968">
    <property type="entry name" value="SGNH"/>
</dbReference>
<keyword evidence="5" id="KW-1185">Reference proteome</keyword>
<feature type="transmembrane region" description="Helical" evidence="1">
    <location>
        <begin position="325"/>
        <end position="346"/>
    </location>
</feature>
<evidence type="ECO:0000259" key="3">
    <source>
        <dbReference type="Pfam" id="PF19040"/>
    </source>
</evidence>
<dbReference type="AlphaFoldDB" id="A0A1R4GE46"/>
<keyword evidence="1" id="KW-0812">Transmembrane</keyword>
<dbReference type="Proteomes" id="UP000195787">
    <property type="component" value="Unassembled WGS sequence"/>
</dbReference>
<evidence type="ECO:0000313" key="5">
    <source>
        <dbReference type="Proteomes" id="UP000195787"/>
    </source>
</evidence>
<feature type="transmembrane region" description="Helical" evidence="1">
    <location>
        <begin position="286"/>
        <end position="305"/>
    </location>
</feature>
<dbReference type="OrthoDB" id="3404679at2"/>
<protein>
    <submittedName>
        <fullName evidence="4">Acyltransferase 3</fullName>
    </submittedName>
</protein>
<feature type="transmembrane region" description="Helical" evidence="1">
    <location>
        <begin position="149"/>
        <end position="167"/>
    </location>
</feature>
<dbReference type="InterPro" id="IPR002656">
    <property type="entry name" value="Acyl_transf_3_dom"/>
</dbReference>
<feature type="transmembrane region" description="Helical" evidence="1">
    <location>
        <begin position="37"/>
        <end position="55"/>
    </location>
</feature>
<feature type="domain" description="Acyltransferase 3" evidence="2">
    <location>
        <begin position="13"/>
        <end position="342"/>
    </location>
</feature>
<evidence type="ECO:0000256" key="1">
    <source>
        <dbReference type="SAM" id="Phobius"/>
    </source>
</evidence>
<dbReference type="GO" id="GO:0009103">
    <property type="term" value="P:lipopolysaccharide biosynthetic process"/>
    <property type="evidence" value="ECO:0007669"/>
    <property type="project" value="TreeGrafter"/>
</dbReference>
<reference evidence="4 5" key="1">
    <citation type="submission" date="2017-02" db="EMBL/GenBank/DDBJ databases">
        <authorList>
            <person name="Peterson S.W."/>
        </authorList>
    </citation>
    <scope>NUCLEOTIDE SEQUENCE [LARGE SCALE GENOMIC DNA]</scope>
    <source>
        <strain evidence="4 5">LMG 22410</strain>
    </source>
</reference>
<proteinExistence type="predicted"/>
<feature type="domain" description="SGNH" evidence="3">
    <location>
        <begin position="442"/>
        <end position="659"/>
    </location>
</feature>
<dbReference type="GO" id="GO:0016020">
    <property type="term" value="C:membrane"/>
    <property type="evidence" value="ECO:0007669"/>
    <property type="project" value="TreeGrafter"/>
</dbReference>
<evidence type="ECO:0000259" key="2">
    <source>
        <dbReference type="Pfam" id="PF01757"/>
    </source>
</evidence>
<dbReference type="Pfam" id="PF01757">
    <property type="entry name" value="Acyl_transf_3"/>
    <property type="match status" value="1"/>
</dbReference>
<feature type="transmembrane region" description="Helical" evidence="1">
    <location>
        <begin position="255"/>
        <end position="274"/>
    </location>
</feature>
<dbReference type="EMBL" id="FUHU01000044">
    <property type="protein sequence ID" value="SJM66305.1"/>
    <property type="molecule type" value="Genomic_DNA"/>
</dbReference>
<keyword evidence="1" id="KW-1133">Transmembrane helix</keyword>
<dbReference type="GeneID" id="303173756"/>
<feature type="transmembrane region" description="Helical" evidence="1">
    <location>
        <begin position="366"/>
        <end position="387"/>
    </location>
</feature>
<feature type="transmembrane region" description="Helical" evidence="1">
    <location>
        <begin position="76"/>
        <end position="95"/>
    </location>
</feature>
<dbReference type="RefSeq" id="WP_086992619.1">
    <property type="nucleotide sequence ID" value="NZ_FUHU01000044.1"/>
</dbReference>
<dbReference type="PANTHER" id="PTHR23028">
    <property type="entry name" value="ACETYLTRANSFERASE"/>
    <property type="match status" value="1"/>
</dbReference>
<keyword evidence="4" id="KW-0012">Acyltransferase</keyword>